<keyword evidence="1" id="KW-1133">Transmembrane helix</keyword>
<feature type="transmembrane region" description="Helical" evidence="1">
    <location>
        <begin position="55"/>
        <end position="75"/>
    </location>
</feature>
<evidence type="ECO:0000313" key="3">
    <source>
        <dbReference type="Proteomes" id="UP001176517"/>
    </source>
</evidence>
<gene>
    <name evidence="2" type="ORF">OC846_002806</name>
</gene>
<comment type="caution">
    <text evidence="2">The sequence shown here is derived from an EMBL/GenBank/DDBJ whole genome shotgun (WGS) entry which is preliminary data.</text>
</comment>
<evidence type="ECO:0000313" key="2">
    <source>
        <dbReference type="EMBL" id="KAK0552633.1"/>
    </source>
</evidence>
<sequence length="76" mass="7457">MSPNLNITSGATVCQTTSSDATKTLQTCLEAVSGNSNNTVNCNFSGKASGGRKGATLVGSAALAGMVAMTVLATMA</sequence>
<reference evidence="2" key="1">
    <citation type="journal article" date="2023" name="PhytoFront">
        <title>Draft Genome Resources of Seven Strains of Tilletia horrida, Causal Agent of Kernel Smut of Rice.</title>
        <authorList>
            <person name="Khanal S."/>
            <person name="Antony Babu S."/>
            <person name="Zhou X.G."/>
        </authorList>
    </citation>
    <scope>NUCLEOTIDE SEQUENCE</scope>
    <source>
        <strain evidence="2">TX6</strain>
    </source>
</reference>
<keyword evidence="1" id="KW-0812">Transmembrane</keyword>
<accession>A0AAN6JRT1</accession>
<evidence type="ECO:0000256" key="1">
    <source>
        <dbReference type="SAM" id="Phobius"/>
    </source>
</evidence>
<dbReference type="AlphaFoldDB" id="A0AAN6JRT1"/>
<keyword evidence="1" id="KW-0472">Membrane</keyword>
<dbReference type="EMBL" id="JAPDMZ010000060">
    <property type="protein sequence ID" value="KAK0552633.1"/>
    <property type="molecule type" value="Genomic_DNA"/>
</dbReference>
<organism evidence="2 3">
    <name type="scientific">Tilletia horrida</name>
    <dbReference type="NCBI Taxonomy" id="155126"/>
    <lineage>
        <taxon>Eukaryota</taxon>
        <taxon>Fungi</taxon>
        <taxon>Dikarya</taxon>
        <taxon>Basidiomycota</taxon>
        <taxon>Ustilaginomycotina</taxon>
        <taxon>Exobasidiomycetes</taxon>
        <taxon>Tilletiales</taxon>
        <taxon>Tilletiaceae</taxon>
        <taxon>Tilletia</taxon>
    </lineage>
</organism>
<dbReference type="Proteomes" id="UP001176517">
    <property type="component" value="Unassembled WGS sequence"/>
</dbReference>
<proteinExistence type="predicted"/>
<name>A0AAN6JRT1_9BASI</name>
<keyword evidence="3" id="KW-1185">Reference proteome</keyword>
<protein>
    <submittedName>
        <fullName evidence="2">Uncharacterized protein</fullName>
    </submittedName>
</protein>